<dbReference type="AlphaFoldDB" id="L8H2Q5"/>
<protein>
    <submittedName>
        <fullName evidence="2">Uncharacterized protein</fullName>
    </submittedName>
</protein>
<dbReference type="KEGG" id="acan:ACA1_234810"/>
<evidence type="ECO:0000313" key="2">
    <source>
        <dbReference type="EMBL" id="ELR19013.1"/>
    </source>
</evidence>
<gene>
    <name evidence="2" type="ORF">ACA1_234810</name>
</gene>
<dbReference type="RefSeq" id="XP_004341077.1">
    <property type="nucleotide sequence ID" value="XM_004341029.1"/>
</dbReference>
<dbReference type="VEuPathDB" id="AmoebaDB:ACA1_234810"/>
<keyword evidence="1" id="KW-0472">Membrane</keyword>
<dbReference type="GeneID" id="14919783"/>
<evidence type="ECO:0000313" key="3">
    <source>
        <dbReference type="Proteomes" id="UP000011083"/>
    </source>
</evidence>
<dbReference type="EMBL" id="KB007939">
    <property type="protein sequence ID" value="ELR19013.1"/>
    <property type="molecule type" value="Genomic_DNA"/>
</dbReference>
<reference evidence="2 3" key="1">
    <citation type="journal article" date="2013" name="Genome Biol.">
        <title>Genome of Acanthamoeba castellanii highlights extensive lateral gene transfer and early evolution of tyrosine kinase signaling.</title>
        <authorList>
            <person name="Clarke M."/>
            <person name="Lohan A.J."/>
            <person name="Liu B."/>
            <person name="Lagkouvardos I."/>
            <person name="Roy S."/>
            <person name="Zafar N."/>
            <person name="Bertelli C."/>
            <person name="Schilde C."/>
            <person name="Kianianmomeni A."/>
            <person name="Burglin T.R."/>
            <person name="Frech C."/>
            <person name="Turcotte B."/>
            <person name="Kopec K.O."/>
            <person name="Synnott J.M."/>
            <person name="Choo C."/>
            <person name="Paponov I."/>
            <person name="Finkler A."/>
            <person name="Soon Heng Tan C."/>
            <person name="Hutchins A.P."/>
            <person name="Weinmeier T."/>
            <person name="Rattei T."/>
            <person name="Chu J.S."/>
            <person name="Gimenez G."/>
            <person name="Irimia M."/>
            <person name="Rigden D.J."/>
            <person name="Fitzpatrick D.A."/>
            <person name="Lorenzo-Morales J."/>
            <person name="Bateman A."/>
            <person name="Chiu C.H."/>
            <person name="Tang P."/>
            <person name="Hegemann P."/>
            <person name="Fromm H."/>
            <person name="Raoult D."/>
            <person name="Greub G."/>
            <person name="Miranda-Saavedra D."/>
            <person name="Chen N."/>
            <person name="Nash P."/>
            <person name="Ginger M.L."/>
            <person name="Horn M."/>
            <person name="Schaap P."/>
            <person name="Caler L."/>
            <person name="Loftus B."/>
        </authorList>
    </citation>
    <scope>NUCLEOTIDE SEQUENCE [LARGE SCALE GENOMIC DNA]</scope>
    <source>
        <strain evidence="2 3">Neff</strain>
    </source>
</reference>
<keyword evidence="1" id="KW-0812">Transmembrane</keyword>
<dbReference type="Proteomes" id="UP000011083">
    <property type="component" value="Unassembled WGS sequence"/>
</dbReference>
<feature type="transmembrane region" description="Helical" evidence="1">
    <location>
        <begin position="20"/>
        <end position="39"/>
    </location>
</feature>
<evidence type="ECO:0000256" key="1">
    <source>
        <dbReference type="SAM" id="Phobius"/>
    </source>
</evidence>
<name>L8H2Q5_ACACF</name>
<keyword evidence="3" id="KW-1185">Reference proteome</keyword>
<sequence>MSWSALNRKAPGVFNEGTKPVWLTLFPLIAGGCLWAGYVSTRTLFGHNEIVLSSKGQEPYLERDSPKLLGRDRNVSTHAKYNAMMDGKQ</sequence>
<proteinExistence type="predicted"/>
<organism evidence="2 3">
    <name type="scientific">Acanthamoeba castellanii (strain ATCC 30010 / Neff)</name>
    <dbReference type="NCBI Taxonomy" id="1257118"/>
    <lineage>
        <taxon>Eukaryota</taxon>
        <taxon>Amoebozoa</taxon>
        <taxon>Discosea</taxon>
        <taxon>Longamoebia</taxon>
        <taxon>Centramoebida</taxon>
        <taxon>Acanthamoebidae</taxon>
        <taxon>Acanthamoeba</taxon>
    </lineage>
</organism>
<keyword evidence="1" id="KW-1133">Transmembrane helix</keyword>
<accession>L8H2Q5</accession>